<feature type="transmembrane region" description="Helical" evidence="2">
    <location>
        <begin position="190"/>
        <end position="208"/>
    </location>
</feature>
<comment type="caution">
    <text evidence="3">The sequence shown here is derived from an EMBL/GenBank/DDBJ whole genome shotgun (WGS) entry which is preliminary data.</text>
</comment>
<feature type="compositionally biased region" description="Low complexity" evidence="1">
    <location>
        <begin position="369"/>
        <end position="402"/>
    </location>
</feature>
<reference evidence="3 4" key="1">
    <citation type="submission" date="2019-02" db="EMBL/GenBank/DDBJ databases">
        <title>Sequencing the genomes of 1000 actinobacteria strains.</title>
        <authorList>
            <person name="Klenk H.-P."/>
        </authorList>
    </citation>
    <scope>NUCLEOTIDE SEQUENCE [LARGE SCALE GENOMIC DNA]</scope>
    <source>
        <strain evidence="3 4">DSM 16932</strain>
    </source>
</reference>
<organism evidence="3 4">
    <name type="scientific">Xylanimonas ulmi</name>
    <dbReference type="NCBI Taxonomy" id="228973"/>
    <lineage>
        <taxon>Bacteria</taxon>
        <taxon>Bacillati</taxon>
        <taxon>Actinomycetota</taxon>
        <taxon>Actinomycetes</taxon>
        <taxon>Micrococcales</taxon>
        <taxon>Promicromonosporaceae</taxon>
        <taxon>Xylanimonas</taxon>
    </lineage>
</organism>
<protein>
    <recommendedName>
        <fullName evidence="5">TrbL/VirB6 plasmid conjugal transfer protein</fullName>
    </recommendedName>
</protein>
<feature type="transmembrane region" description="Helical" evidence="2">
    <location>
        <begin position="220"/>
        <end position="239"/>
    </location>
</feature>
<feature type="region of interest" description="Disordered" evidence="1">
    <location>
        <begin position="302"/>
        <end position="340"/>
    </location>
</feature>
<keyword evidence="2" id="KW-0472">Membrane</keyword>
<feature type="transmembrane region" description="Helical" evidence="2">
    <location>
        <begin position="162"/>
        <end position="183"/>
    </location>
</feature>
<feature type="transmembrane region" description="Helical" evidence="2">
    <location>
        <begin position="251"/>
        <end position="273"/>
    </location>
</feature>
<feature type="transmembrane region" description="Helical" evidence="2">
    <location>
        <begin position="95"/>
        <end position="115"/>
    </location>
</feature>
<dbReference type="OrthoDB" id="5181663at2"/>
<gene>
    <name evidence="3" type="ORF">EV386_0933</name>
</gene>
<evidence type="ECO:0008006" key="5">
    <source>
        <dbReference type="Google" id="ProtNLM"/>
    </source>
</evidence>
<keyword evidence="2" id="KW-0812">Transmembrane</keyword>
<accession>A0A4Q7M0H0</accession>
<keyword evidence="4" id="KW-1185">Reference proteome</keyword>
<dbReference type="AlphaFoldDB" id="A0A4Q7M0H0"/>
<evidence type="ECO:0000313" key="4">
    <source>
        <dbReference type="Proteomes" id="UP000293852"/>
    </source>
</evidence>
<evidence type="ECO:0000256" key="1">
    <source>
        <dbReference type="SAM" id="MobiDB-lite"/>
    </source>
</evidence>
<proteinExistence type="predicted"/>
<feature type="compositionally biased region" description="Pro residues" evidence="1">
    <location>
        <begin position="403"/>
        <end position="413"/>
    </location>
</feature>
<keyword evidence="2" id="KW-1133">Transmembrane helix</keyword>
<feature type="region of interest" description="Disordered" evidence="1">
    <location>
        <begin position="369"/>
        <end position="421"/>
    </location>
</feature>
<dbReference type="EMBL" id="SGWX01000001">
    <property type="protein sequence ID" value="RZS60661.1"/>
    <property type="molecule type" value="Genomic_DNA"/>
</dbReference>
<evidence type="ECO:0000256" key="2">
    <source>
        <dbReference type="SAM" id="Phobius"/>
    </source>
</evidence>
<sequence length="421" mass="42578">MNICDVPIISGVCGTVGDAVTDGLIGALGDVVAKGAASLFRGMWSLMSTTTFVDVTSGEYVRVYNLVFGIAVVMMLGFFLLQLITGMLRREPGALARAALGLGKAMLGSFVALTLTATLLEVVDRLCIAIVEAAGTTMEELGERVALVFLGGGVAAMTAPGLTFLFAIFVGAAAIGATFILWISLLVRKALLLLAVAFAPMAMAGGIWDATRSWGSRWASFVIALALSKLVIVVMFLLAAAQASTPISGDLASLSEPLTAVVLMLIAGFAPYMTYKVINFMGFDMYHAMSAEQEAKHSLNRHIPMPTPRLSSPPMKILGNRTGSMGAPPGPSATGASGASAGAASGAAAATGVGAAAVAGANLLKGAATAGPKAGATLAGAAEQHTGSTGSRSPTTTTTARPNPGPATTPPTTTPSTPKES</sequence>
<name>A0A4Q7M0H0_9MICO</name>
<feature type="transmembrane region" description="Helical" evidence="2">
    <location>
        <begin position="63"/>
        <end position="83"/>
    </location>
</feature>
<evidence type="ECO:0000313" key="3">
    <source>
        <dbReference type="EMBL" id="RZS60661.1"/>
    </source>
</evidence>
<dbReference type="Proteomes" id="UP000293852">
    <property type="component" value="Unassembled WGS sequence"/>
</dbReference>